<evidence type="ECO:0000256" key="2">
    <source>
        <dbReference type="ARBA" id="ARBA00007358"/>
    </source>
</evidence>
<keyword evidence="3" id="KW-0560">Oxidoreductase</keyword>
<name>A0A246JGU7_9BURK</name>
<evidence type="ECO:0000256" key="3">
    <source>
        <dbReference type="ARBA" id="ARBA00023002"/>
    </source>
</evidence>
<dbReference type="AlphaFoldDB" id="A0A246JGU7"/>
<evidence type="ECO:0000313" key="7">
    <source>
        <dbReference type="EMBL" id="OWQ91857.1"/>
    </source>
</evidence>
<comment type="similarity">
    <text evidence="2">Belongs to the iron-containing alcohol dehydrogenase family.</text>
</comment>
<dbReference type="EMBL" id="NIOF01000002">
    <property type="protein sequence ID" value="OWQ91857.1"/>
    <property type="molecule type" value="Genomic_DNA"/>
</dbReference>
<keyword evidence="4" id="KW-0520">NAD</keyword>
<accession>A0A246JGU7</accession>
<organism evidence="7 8">
    <name type="scientific">Roseateles aquatilis</name>
    <dbReference type="NCBI Taxonomy" id="431061"/>
    <lineage>
        <taxon>Bacteria</taxon>
        <taxon>Pseudomonadati</taxon>
        <taxon>Pseudomonadota</taxon>
        <taxon>Betaproteobacteria</taxon>
        <taxon>Burkholderiales</taxon>
        <taxon>Sphaerotilaceae</taxon>
        <taxon>Roseateles</taxon>
    </lineage>
</organism>
<dbReference type="RefSeq" id="WP_088383531.1">
    <property type="nucleotide sequence ID" value="NZ_NIOF01000002.1"/>
</dbReference>
<dbReference type="InterPro" id="IPR017775">
    <property type="entry name" value="ADH_Fe_PsrA-like"/>
</dbReference>
<feature type="domain" description="Alcohol dehydrogenase iron-type/glycerol dehydrogenase GldA" evidence="5">
    <location>
        <begin position="8"/>
        <end position="195"/>
    </location>
</feature>
<comment type="caution">
    <text evidence="7">The sequence shown here is derived from an EMBL/GenBank/DDBJ whole genome shotgun (WGS) entry which is preliminary data.</text>
</comment>
<dbReference type="PROSITE" id="PS00913">
    <property type="entry name" value="ADH_IRON_1"/>
    <property type="match status" value="1"/>
</dbReference>
<dbReference type="PANTHER" id="PTHR11496:SF102">
    <property type="entry name" value="ALCOHOL DEHYDROGENASE 4"/>
    <property type="match status" value="1"/>
</dbReference>
<dbReference type="GO" id="GO:0017000">
    <property type="term" value="P:antibiotic biosynthetic process"/>
    <property type="evidence" value="ECO:0007669"/>
    <property type="project" value="InterPro"/>
</dbReference>
<dbReference type="PANTHER" id="PTHR11496">
    <property type="entry name" value="ALCOHOL DEHYDROGENASE"/>
    <property type="match status" value="1"/>
</dbReference>
<dbReference type="Gene3D" id="1.20.1090.10">
    <property type="entry name" value="Dehydroquinate synthase-like - alpha domain"/>
    <property type="match status" value="1"/>
</dbReference>
<dbReference type="CDD" id="cd08182">
    <property type="entry name" value="HEPD"/>
    <property type="match status" value="1"/>
</dbReference>
<dbReference type="Pfam" id="PF00465">
    <property type="entry name" value="Fe-ADH"/>
    <property type="match status" value="1"/>
</dbReference>
<gene>
    <name evidence="7" type="ORF">CDN99_05655</name>
</gene>
<reference evidence="7 8" key="1">
    <citation type="journal article" date="2008" name="Int. J. Syst. Evol. Microbiol.">
        <title>Description of Roseateles aquatilis sp. nov. and Roseateles terrae sp. nov., in the class Betaproteobacteria, and emended description of the genus Roseateles.</title>
        <authorList>
            <person name="Gomila M."/>
            <person name="Bowien B."/>
            <person name="Falsen E."/>
            <person name="Moore E.R."/>
            <person name="Lalucat J."/>
        </authorList>
    </citation>
    <scope>NUCLEOTIDE SEQUENCE [LARGE SCALE GENOMIC DNA]</scope>
    <source>
        <strain evidence="7 8">CCUG 48205</strain>
    </source>
</reference>
<dbReference type="NCBIfam" id="TIGR03405">
    <property type="entry name" value="Phn_Fe-ADH"/>
    <property type="match status" value="1"/>
</dbReference>
<evidence type="ECO:0000313" key="8">
    <source>
        <dbReference type="Proteomes" id="UP000197468"/>
    </source>
</evidence>
<feature type="domain" description="Fe-containing alcohol dehydrogenase-like C-terminal" evidence="6">
    <location>
        <begin position="207"/>
        <end position="372"/>
    </location>
</feature>
<dbReference type="Proteomes" id="UP000197468">
    <property type="component" value="Unassembled WGS sequence"/>
</dbReference>
<keyword evidence="8" id="KW-1185">Reference proteome</keyword>
<dbReference type="OrthoDB" id="9815791at2"/>
<dbReference type="Gene3D" id="3.40.50.1970">
    <property type="match status" value="1"/>
</dbReference>
<evidence type="ECO:0000256" key="4">
    <source>
        <dbReference type="ARBA" id="ARBA00023027"/>
    </source>
</evidence>
<dbReference type="Pfam" id="PF25137">
    <property type="entry name" value="ADH_Fe_C"/>
    <property type="match status" value="1"/>
</dbReference>
<evidence type="ECO:0000259" key="6">
    <source>
        <dbReference type="Pfam" id="PF25137"/>
    </source>
</evidence>
<dbReference type="InterPro" id="IPR001670">
    <property type="entry name" value="ADH_Fe/GldA"/>
</dbReference>
<dbReference type="InterPro" id="IPR056798">
    <property type="entry name" value="ADH_Fe_C"/>
</dbReference>
<dbReference type="InterPro" id="IPR039697">
    <property type="entry name" value="Alcohol_dehydrogenase_Fe"/>
</dbReference>
<comment type="cofactor">
    <cofactor evidence="1">
        <name>Fe cation</name>
        <dbReference type="ChEBI" id="CHEBI:24875"/>
    </cofactor>
</comment>
<dbReference type="GO" id="GO:0004022">
    <property type="term" value="F:alcohol dehydrogenase (NAD+) activity"/>
    <property type="evidence" value="ECO:0007669"/>
    <property type="project" value="TreeGrafter"/>
</dbReference>
<sequence>MTHDYFNPVQSVYGAGALSSLPRLLAGRRALLVTFPEARALGLIDRVEALLGPQLTGVIEDVRPNPDVAELRPLYESFWRDADGAKGLDGAGGVDGTENAGGTEVIIALGGGSAIDTAKALMVGTASGTFDELMALLSSGKPFEPARIRTLIAVPTTAGTGSEVTPWATIWDRERQVKHSLHLPQTWPSVALIDPELMLSLPASVTLQSGLDALSHALEAIWNVNANPVSDTFAVAAAREILDTLPRLMQRLSDIELRGRMALAALKAGMAFSNTRTALAHSISYEMTLRYGLPHGIACSFPLPMVLERAMGQHPDRDAVLVQALGGPLSTAPRRLAAFIEALGVKTRFADYGVGEDQAAQMVAHALTGARGRNFIGAITRQEAA</sequence>
<dbReference type="InterPro" id="IPR035873">
    <property type="entry name" value="PhpC"/>
</dbReference>
<protein>
    <submittedName>
        <fullName evidence="7">Alcohol dehydrogenase</fullName>
    </submittedName>
</protein>
<dbReference type="GO" id="GO:0046872">
    <property type="term" value="F:metal ion binding"/>
    <property type="evidence" value="ECO:0007669"/>
    <property type="project" value="InterPro"/>
</dbReference>
<evidence type="ECO:0000259" key="5">
    <source>
        <dbReference type="Pfam" id="PF00465"/>
    </source>
</evidence>
<proteinExistence type="inferred from homology"/>
<dbReference type="SUPFAM" id="SSF56796">
    <property type="entry name" value="Dehydroquinate synthase-like"/>
    <property type="match status" value="1"/>
</dbReference>
<dbReference type="InterPro" id="IPR018211">
    <property type="entry name" value="ADH_Fe_CS"/>
</dbReference>
<evidence type="ECO:0000256" key="1">
    <source>
        <dbReference type="ARBA" id="ARBA00001962"/>
    </source>
</evidence>